<feature type="transmembrane region" description="Helical" evidence="1">
    <location>
        <begin position="134"/>
        <end position="164"/>
    </location>
</feature>
<feature type="transmembrane region" description="Helical" evidence="1">
    <location>
        <begin position="287"/>
        <end position="308"/>
    </location>
</feature>
<dbReference type="Pfam" id="PF09925">
    <property type="entry name" value="DUF2157"/>
    <property type="match status" value="1"/>
</dbReference>
<reference evidence="4" key="1">
    <citation type="submission" date="2016-11" db="EMBL/GenBank/DDBJ databases">
        <authorList>
            <person name="Varghese N."/>
            <person name="Submissions S."/>
        </authorList>
    </citation>
    <scope>NUCLEOTIDE SEQUENCE [LARGE SCALE GENOMIC DNA]</scope>
    <source>
        <strain evidence="4">DSM 22638</strain>
    </source>
</reference>
<dbReference type="RefSeq" id="WP_073178618.1">
    <property type="nucleotide sequence ID" value="NZ_FQWL01000002.1"/>
</dbReference>
<keyword evidence="1" id="KW-0472">Membrane</keyword>
<dbReference type="EMBL" id="FQWL01000002">
    <property type="protein sequence ID" value="SHG57686.1"/>
    <property type="molecule type" value="Genomic_DNA"/>
</dbReference>
<proteinExistence type="predicted"/>
<gene>
    <name evidence="3" type="ORF">SAMN04488116_1849</name>
</gene>
<name>A0A1M5KY74_9FLAO</name>
<evidence type="ECO:0000256" key="1">
    <source>
        <dbReference type="SAM" id="Phobius"/>
    </source>
</evidence>
<evidence type="ECO:0000259" key="2">
    <source>
        <dbReference type="Pfam" id="PF09925"/>
    </source>
</evidence>
<keyword evidence="1" id="KW-0812">Transmembrane</keyword>
<keyword evidence="4" id="KW-1185">Reference proteome</keyword>
<feature type="transmembrane region" description="Helical" evidence="1">
    <location>
        <begin position="176"/>
        <end position="196"/>
    </location>
</feature>
<dbReference type="OrthoDB" id="327621at2"/>
<organism evidence="3 4">
    <name type="scientific">Flagellimonas flava</name>
    <dbReference type="NCBI Taxonomy" id="570519"/>
    <lineage>
        <taxon>Bacteria</taxon>
        <taxon>Pseudomonadati</taxon>
        <taxon>Bacteroidota</taxon>
        <taxon>Flavobacteriia</taxon>
        <taxon>Flavobacteriales</taxon>
        <taxon>Flavobacteriaceae</taxon>
        <taxon>Flagellimonas</taxon>
    </lineage>
</organism>
<dbReference type="AlphaFoldDB" id="A0A1M5KY74"/>
<feature type="transmembrane region" description="Helical" evidence="1">
    <location>
        <begin position="44"/>
        <end position="66"/>
    </location>
</feature>
<feature type="domain" description="DUF2157" evidence="2">
    <location>
        <begin position="39"/>
        <end position="151"/>
    </location>
</feature>
<feature type="transmembrane region" description="Helical" evidence="1">
    <location>
        <begin position="208"/>
        <end position="230"/>
    </location>
</feature>
<feature type="transmembrane region" description="Helical" evidence="1">
    <location>
        <begin position="102"/>
        <end position="122"/>
    </location>
</feature>
<evidence type="ECO:0000313" key="3">
    <source>
        <dbReference type="EMBL" id="SHG57686.1"/>
    </source>
</evidence>
<dbReference type="InterPro" id="IPR018677">
    <property type="entry name" value="DUF2157"/>
</dbReference>
<protein>
    <submittedName>
        <fullName evidence="3">Predicted membrane protein</fullName>
    </submittedName>
</protein>
<dbReference type="Proteomes" id="UP000184532">
    <property type="component" value="Unassembled WGS sequence"/>
</dbReference>
<evidence type="ECO:0000313" key="4">
    <source>
        <dbReference type="Proteomes" id="UP000184532"/>
    </source>
</evidence>
<feature type="transmembrane region" description="Helical" evidence="1">
    <location>
        <begin position="72"/>
        <end position="90"/>
    </location>
</feature>
<feature type="transmembrane region" description="Helical" evidence="1">
    <location>
        <begin position="237"/>
        <end position="256"/>
    </location>
</feature>
<feature type="transmembrane region" description="Helical" evidence="1">
    <location>
        <begin position="262"/>
        <end position="280"/>
    </location>
</feature>
<accession>A0A1M5KY74</accession>
<sequence>MQKIGREDIQIIAKHSNWSNEGVSKALEDHVYHKAKDWHQFLKWLFLGLGISFAVAGVIFFFAYNWDDLHKFVKLGIIGFLTIACVLGALLTKTKPPIKKMLVTAASILVGVLLAVFGQVYQTGANAYELFLNWTFFIALWVVIVHFAPLWTVFVTLVNVTIVLYSEQVAHGWSGVFLFTLLFWVNTIILVVFMLVGKWRESLYLPTWFTHLLALAAITCATLGNVNGIFDAVDSSYYLLTMTTLLVYAAGIWYGLSHKSPFYLSIIAFSLIVISSAYLIRLSDDAGMFLIISLYIITTITLVIWALIKLHKKWNP</sequence>
<dbReference type="STRING" id="570519.SAMN04488116_1849"/>
<keyword evidence="1" id="KW-1133">Transmembrane helix</keyword>